<dbReference type="Proteomes" id="UP000199126">
    <property type="component" value="Unassembled WGS sequence"/>
</dbReference>
<dbReference type="InterPro" id="IPR036388">
    <property type="entry name" value="WH-like_DNA-bd_sf"/>
</dbReference>
<protein>
    <submittedName>
        <fullName evidence="6">PAS domain S-box-containing protein</fullName>
    </submittedName>
</protein>
<dbReference type="InterPro" id="IPR001610">
    <property type="entry name" value="PAC"/>
</dbReference>
<dbReference type="SUPFAM" id="SSF88659">
    <property type="entry name" value="Sigma3 and sigma4 domains of RNA polymerase sigma factors"/>
    <property type="match status" value="1"/>
</dbReference>
<dbReference type="AlphaFoldDB" id="A0A1H8UU85"/>
<dbReference type="Pfam" id="PF15915">
    <property type="entry name" value="BAT"/>
    <property type="match status" value="1"/>
</dbReference>
<evidence type="ECO:0000313" key="7">
    <source>
        <dbReference type="Proteomes" id="UP000199126"/>
    </source>
</evidence>
<dbReference type="Gene3D" id="1.10.10.10">
    <property type="entry name" value="Winged helix-like DNA-binding domain superfamily/Winged helix DNA-binding domain"/>
    <property type="match status" value="1"/>
</dbReference>
<dbReference type="Gene3D" id="3.30.450.20">
    <property type="entry name" value="PAS domain"/>
    <property type="match status" value="4"/>
</dbReference>
<feature type="domain" description="PAS" evidence="4">
    <location>
        <begin position="28"/>
        <end position="98"/>
    </location>
</feature>
<dbReference type="CDD" id="cd00130">
    <property type="entry name" value="PAS"/>
    <property type="match status" value="4"/>
</dbReference>
<dbReference type="EMBL" id="FODV01000012">
    <property type="protein sequence ID" value="SEP06547.1"/>
    <property type="molecule type" value="Genomic_DNA"/>
</dbReference>
<dbReference type="PANTHER" id="PTHR44757:SF2">
    <property type="entry name" value="BIOFILM ARCHITECTURE MAINTENANCE PROTEIN MBAA"/>
    <property type="match status" value="1"/>
</dbReference>
<keyword evidence="2" id="KW-0804">Transcription</keyword>
<dbReference type="InterPro" id="IPR013324">
    <property type="entry name" value="RNA_pol_sigma_r3/r4-like"/>
</dbReference>
<gene>
    <name evidence="6" type="ORF">SAMN04487948_112112</name>
</gene>
<keyword evidence="1" id="KW-0805">Transcription regulation</keyword>
<dbReference type="InterPro" id="IPR035965">
    <property type="entry name" value="PAS-like_dom_sf"/>
</dbReference>
<name>A0A1H8UU85_9EURY</name>
<dbReference type="Pfam" id="PF01590">
    <property type="entry name" value="GAF"/>
    <property type="match status" value="1"/>
</dbReference>
<dbReference type="InterPro" id="IPR013656">
    <property type="entry name" value="PAS_4"/>
</dbReference>
<dbReference type="InterPro" id="IPR003018">
    <property type="entry name" value="GAF"/>
</dbReference>
<dbReference type="InterPro" id="IPR029016">
    <property type="entry name" value="GAF-like_dom_sf"/>
</dbReference>
<dbReference type="InterPro" id="IPR000014">
    <property type="entry name" value="PAS"/>
</dbReference>
<feature type="domain" description="PAC" evidence="5">
    <location>
        <begin position="822"/>
        <end position="874"/>
    </location>
</feature>
<dbReference type="InterPro" id="IPR031803">
    <property type="entry name" value="BAT_GAF/HTH-assoc"/>
</dbReference>
<evidence type="ECO:0000256" key="1">
    <source>
        <dbReference type="ARBA" id="ARBA00023015"/>
    </source>
</evidence>
<dbReference type="Pfam" id="PF04967">
    <property type="entry name" value="HTH_10"/>
    <property type="match status" value="1"/>
</dbReference>
<feature type="domain" description="PAC" evidence="5">
    <location>
        <begin position="230"/>
        <end position="282"/>
    </location>
</feature>
<dbReference type="InterPro" id="IPR000700">
    <property type="entry name" value="PAS-assoc_C"/>
</dbReference>
<dbReference type="NCBIfam" id="TIGR00229">
    <property type="entry name" value="sensory_box"/>
    <property type="match status" value="4"/>
</dbReference>
<dbReference type="PROSITE" id="PS50112">
    <property type="entry name" value="PAS"/>
    <property type="match status" value="4"/>
</dbReference>
<organism evidence="6 7">
    <name type="scientific">Halogranum amylolyticum</name>
    <dbReference type="NCBI Taxonomy" id="660520"/>
    <lineage>
        <taxon>Archaea</taxon>
        <taxon>Methanobacteriati</taxon>
        <taxon>Methanobacteriota</taxon>
        <taxon>Stenosarchaea group</taxon>
        <taxon>Halobacteria</taxon>
        <taxon>Halobacteriales</taxon>
        <taxon>Haloferacaceae</taxon>
    </lineage>
</organism>
<evidence type="ECO:0000259" key="4">
    <source>
        <dbReference type="PROSITE" id="PS50112"/>
    </source>
</evidence>
<feature type="domain" description="PAS" evidence="4">
    <location>
        <begin position="452"/>
        <end position="528"/>
    </location>
</feature>
<evidence type="ECO:0000313" key="6">
    <source>
        <dbReference type="EMBL" id="SEP06547.1"/>
    </source>
</evidence>
<dbReference type="SMART" id="SM00091">
    <property type="entry name" value="PAS"/>
    <property type="match status" value="4"/>
</dbReference>
<evidence type="ECO:0000256" key="3">
    <source>
        <dbReference type="SAM" id="MobiDB-lite"/>
    </source>
</evidence>
<feature type="compositionally biased region" description="Basic and acidic residues" evidence="3">
    <location>
        <begin position="1"/>
        <end position="12"/>
    </location>
</feature>
<sequence length="1278" mass="142372">MEGRSDRSETEGSRPLTGEFGTSLDSDEAAFAQTLVETLAAGVVSVDESGTIVYANRAGASLAGYSPEELVGEPVRTIVPERPVDWYSRSFERCVERDRPLEATTFERYVRHKDGHDVPVTVSFCEQTQDGQQLFTVVLRERTDRSESASSAENRDHQFRALFEAVEEYAVYRLDPDGHIQTWNRGATTMTGYEEDEIRDGHLSVFYPSTAVEAGIPDETLATARREGSIEVEGWRVRKDGTRFWANVTMTAIRDDDGELTGYAKIVQDRTAERRDESRRQLLADVSRGLAKSETIDGGLRTALTTLCTLTPVDYGEAWIPADSETSLERAAVVDPDGHVDTTERSWSPDDRTRLDALAERVARRGESAWSFDLRGPSTAAADAWQTGDEWSALGVPVEADGSVVAVLVVARSGEHDRGDREDDLRETIEVAVSSLGPMIARKRAEADLERERAFLDQLLKTSPVGIVVAEPDGTITRVNDHVERLFGLTASETIGRRYDQLGRKIYDENGDRLTVEEFPITRVFERNEPVFDYEFGIARFDGEDRWLSASSAPVRTTDGDVEQVVAVVRDVTERKRHERELQRRLTQQQELTELGQVALETSDVDGLFEETVHALRDTLDVDGCTVFRHERDRDELSVRADAGKFSGDDPTAAVTATQDSQVGHTLHTGDPLVVDDVDAETRVRTVLPRDRDVVAGITVRIGSEERPWGVLVAAATDPETFSTHDRNFVQSVATLLTAAVEREQADQKVRAFREAVEQAGHSIYLTDVDGTIEYVNPAFERLTGYDASEVIGENPRLLQSGVHAESFYADLWETILDGEVWHGEVTNERKSGERFTVNQTIAPVTDDDGDVERFVAVNADITAQKERERTLERQRRSLERVRQVTESLRPLNRALARASTRDEIERTVCEQLTTSDAYQFAWYGSYNPAVHRVTPSVWCEDILPGVDSLDEVDVEWWETLARAIETGDVHAETSLDTEDGLPPWTTVSPETETEYETAAAVPIVFDDTVYGVAGVYSTRPNAFDEYERALLGELGERVGHALDAARNKQLLHTDTAVELEFRTRSPESVYTLVSEELGCRLTLESMVPTAKNRFVGYIAVDGAAPETVRDRLVESSTVHTTRVVHEQGTTGTLECIVDNSPVTTLVNHGATIRSAVVEDGVETIRAEVAPETDVHEITDAMQARYSDTSFVAKRTIDRPVRELAAEQQEFGETLTDRQREVLELAYHGGFFESPRESTGEELAESLGISSPTFYVHIRNASRKLLEQLLDDPDHSDR</sequence>
<feature type="region of interest" description="Disordered" evidence="3">
    <location>
        <begin position="1"/>
        <end position="22"/>
    </location>
</feature>
<feature type="domain" description="PAS" evidence="4">
    <location>
        <begin position="749"/>
        <end position="807"/>
    </location>
</feature>
<evidence type="ECO:0000256" key="2">
    <source>
        <dbReference type="ARBA" id="ARBA00023163"/>
    </source>
</evidence>
<dbReference type="Pfam" id="PF08448">
    <property type="entry name" value="PAS_4"/>
    <property type="match status" value="1"/>
</dbReference>
<proteinExistence type="predicted"/>
<dbReference type="InterPro" id="IPR007050">
    <property type="entry name" value="HTH_bacterioopsin"/>
</dbReference>
<dbReference type="SUPFAM" id="SSF55781">
    <property type="entry name" value="GAF domain-like"/>
    <property type="match status" value="3"/>
</dbReference>
<dbReference type="RefSeq" id="WP_089826517.1">
    <property type="nucleotide sequence ID" value="NZ_FODV01000012.1"/>
</dbReference>
<dbReference type="PROSITE" id="PS50113">
    <property type="entry name" value="PAC"/>
    <property type="match status" value="3"/>
</dbReference>
<dbReference type="Pfam" id="PF13426">
    <property type="entry name" value="PAS_9"/>
    <property type="match status" value="3"/>
</dbReference>
<dbReference type="PANTHER" id="PTHR44757">
    <property type="entry name" value="DIGUANYLATE CYCLASE DGCP"/>
    <property type="match status" value="1"/>
</dbReference>
<dbReference type="SUPFAM" id="SSF55785">
    <property type="entry name" value="PYP-like sensor domain (PAS domain)"/>
    <property type="match status" value="4"/>
</dbReference>
<feature type="domain" description="PAS" evidence="4">
    <location>
        <begin position="155"/>
        <end position="198"/>
    </location>
</feature>
<reference evidence="7" key="1">
    <citation type="submission" date="2016-10" db="EMBL/GenBank/DDBJ databases">
        <authorList>
            <person name="Varghese N."/>
            <person name="Submissions S."/>
        </authorList>
    </citation>
    <scope>NUCLEOTIDE SEQUENCE [LARGE SCALE GENOMIC DNA]</scope>
    <source>
        <strain evidence="7">CGMCC 1.10121</strain>
    </source>
</reference>
<dbReference type="SMART" id="SM00086">
    <property type="entry name" value="PAC"/>
    <property type="match status" value="4"/>
</dbReference>
<feature type="domain" description="PAC" evidence="5">
    <location>
        <begin position="532"/>
        <end position="584"/>
    </location>
</feature>
<dbReference type="SMART" id="SM00065">
    <property type="entry name" value="GAF"/>
    <property type="match status" value="3"/>
</dbReference>
<dbReference type="Gene3D" id="3.30.450.40">
    <property type="match status" value="3"/>
</dbReference>
<keyword evidence="7" id="KW-1185">Reference proteome</keyword>
<dbReference type="OrthoDB" id="234125at2157"/>
<accession>A0A1H8UU85</accession>
<dbReference type="Pfam" id="PF13185">
    <property type="entry name" value="GAF_2"/>
    <property type="match status" value="1"/>
</dbReference>
<dbReference type="InterPro" id="IPR052155">
    <property type="entry name" value="Biofilm_reg_signaling"/>
</dbReference>
<evidence type="ECO:0000259" key="5">
    <source>
        <dbReference type="PROSITE" id="PS50113"/>
    </source>
</evidence>